<feature type="signal peptide" evidence="2">
    <location>
        <begin position="1"/>
        <end position="23"/>
    </location>
</feature>
<reference evidence="3" key="1">
    <citation type="submission" date="2018-01" db="EMBL/GenBank/DDBJ databases">
        <title>An insight into the sialome of Amazonian anophelines.</title>
        <authorList>
            <person name="Ribeiro J.M."/>
            <person name="Scarpassa V."/>
            <person name="Calvo E."/>
        </authorList>
    </citation>
    <scope>NUCLEOTIDE SEQUENCE</scope>
</reference>
<sequence length="83" mass="9075">MSCCCSSSCAAFWCVWPFTVVLCRFVSVDVTSCCCFGCSLLCVYVSGYVLEDREAVGLGFLLWRLCGAVRLTSVCMSVLFVLV</sequence>
<feature type="transmembrane region" description="Helical" evidence="1">
    <location>
        <begin position="27"/>
        <end position="50"/>
    </location>
</feature>
<evidence type="ECO:0000313" key="3">
    <source>
        <dbReference type="EMBL" id="MBW71972.1"/>
    </source>
</evidence>
<keyword evidence="1" id="KW-0472">Membrane</keyword>
<proteinExistence type="predicted"/>
<organism evidence="3">
    <name type="scientific">Anopheles darlingi</name>
    <name type="common">Mosquito</name>
    <dbReference type="NCBI Taxonomy" id="43151"/>
    <lineage>
        <taxon>Eukaryota</taxon>
        <taxon>Metazoa</taxon>
        <taxon>Ecdysozoa</taxon>
        <taxon>Arthropoda</taxon>
        <taxon>Hexapoda</taxon>
        <taxon>Insecta</taxon>
        <taxon>Pterygota</taxon>
        <taxon>Neoptera</taxon>
        <taxon>Endopterygota</taxon>
        <taxon>Diptera</taxon>
        <taxon>Nematocera</taxon>
        <taxon>Culicoidea</taxon>
        <taxon>Culicidae</taxon>
        <taxon>Anophelinae</taxon>
        <taxon>Anopheles</taxon>
    </lineage>
</organism>
<accession>A0A2M4D316</accession>
<dbReference type="EMBL" id="GGFL01007794">
    <property type="protein sequence ID" value="MBW71972.1"/>
    <property type="molecule type" value="Transcribed_RNA"/>
</dbReference>
<dbReference type="AlphaFoldDB" id="A0A2M4D316"/>
<evidence type="ECO:0008006" key="4">
    <source>
        <dbReference type="Google" id="ProtNLM"/>
    </source>
</evidence>
<evidence type="ECO:0000256" key="1">
    <source>
        <dbReference type="SAM" id="Phobius"/>
    </source>
</evidence>
<feature type="chain" id="PRO_5014772904" description="Secreted protein" evidence="2">
    <location>
        <begin position="24"/>
        <end position="83"/>
    </location>
</feature>
<protein>
    <recommendedName>
        <fullName evidence="4">Secreted protein</fullName>
    </recommendedName>
</protein>
<keyword evidence="1" id="KW-0812">Transmembrane</keyword>
<keyword evidence="2" id="KW-0732">Signal</keyword>
<keyword evidence="1" id="KW-1133">Transmembrane helix</keyword>
<evidence type="ECO:0000256" key="2">
    <source>
        <dbReference type="SAM" id="SignalP"/>
    </source>
</evidence>
<name>A0A2M4D316_ANODA</name>
<feature type="transmembrane region" description="Helical" evidence="1">
    <location>
        <begin position="62"/>
        <end position="82"/>
    </location>
</feature>